<keyword evidence="2" id="KW-1185">Reference proteome</keyword>
<dbReference type="EMBL" id="SZQL01000033">
    <property type="protein sequence ID" value="TKK64477.1"/>
    <property type="molecule type" value="Genomic_DNA"/>
</dbReference>
<dbReference type="Proteomes" id="UP000305848">
    <property type="component" value="Unassembled WGS sequence"/>
</dbReference>
<proteinExistence type="predicted"/>
<name>A0A4U3KTZ8_9BACT</name>
<dbReference type="NCBIfam" id="TIGR04131">
    <property type="entry name" value="Bac_Flav_CTERM"/>
    <property type="match status" value="1"/>
</dbReference>
<dbReference type="InterPro" id="IPR026341">
    <property type="entry name" value="T9SS_type_B"/>
</dbReference>
<evidence type="ECO:0000313" key="2">
    <source>
        <dbReference type="Proteomes" id="UP000305848"/>
    </source>
</evidence>
<reference evidence="1 2" key="1">
    <citation type="submission" date="2019-05" db="EMBL/GenBank/DDBJ databases">
        <title>Panacibacter sp. strain 17mud1-8 Genome sequencing and assembly.</title>
        <authorList>
            <person name="Chhetri G."/>
        </authorList>
    </citation>
    <scope>NUCLEOTIDE SEQUENCE [LARGE SCALE GENOMIC DNA]</scope>
    <source>
        <strain evidence="1 2">17mud1-8</strain>
    </source>
</reference>
<evidence type="ECO:0000313" key="1">
    <source>
        <dbReference type="EMBL" id="TKK64477.1"/>
    </source>
</evidence>
<protein>
    <submittedName>
        <fullName evidence="1">Gliding motility-associated C-terminal domain-containing protein</fullName>
    </submittedName>
</protein>
<dbReference type="OrthoDB" id="7794186at2"/>
<dbReference type="AlphaFoldDB" id="A0A4U3KTZ8"/>
<gene>
    <name evidence="1" type="ORF">FC093_22480</name>
</gene>
<accession>A0A4U3KTZ8</accession>
<dbReference type="Pfam" id="PF13585">
    <property type="entry name" value="CHU_C"/>
    <property type="match status" value="1"/>
</dbReference>
<sequence>MYKKLLLLFFLFLSIYKLNAQNIILASGEGLLYSLNISSGNCSVKPLKFPCNTTPFSIALYKDTVYGNAYDPETSQEVIFKSVLGNNAYCEKINIPVDANNLTVDSAGVLYWVGTYNNLYSYNPHSAVLNNHGYIPFNSAGDLMFYKGQLYLAADYGALVAVDIPHPGNSEVYMNTGHAFYGLVNIPVGCNQNGVFGIDDNSLVEIDMEHKTVGEVYCSVPFTVYDAASITETGIVEGVSVSSIAVHPDCDINGNSGKITINALSASPGTIDIFMNGKPTDNTGIFKNLAAGSYNFHLVSREGCTIDTLVKLQKSTPINLLIKTLPDTCSAAIGSIAINPAADYGTLIYYLNDIAKTSNFYDSLKGGIYKVSVEDSNNCRIDSNIAIKNVVSPSPITSIEITTATCKKGSGEINVHANDASLLQYSLNNAAMQSSGLFSGLDTGVYYLQVATAHCVFDSMVTVSQQQLVKPGITFSAAPPVCVDKNGSLQVDIAGGLPPFSINLDNTSYSSNNIFPNISAGSHAIKIIDSNACLWDTAAIVQAYTLLKPDVHYAVKNPECFSSLPGTAMVLINGAESPYCFSLNQRLYNSGASVNNLLPGSYSIKIFNKAQCAVDSLMVSLIAQNNGVNCDTLFVPGAFTPNNDGLNDILKPIISNFPTNILFKVFNRFGENIFSTTKMGEGWNGMYKNIPQAADSYIWICSYVTTSGIKKFAKGVSVLIR</sequence>
<comment type="caution">
    <text evidence="1">The sequence shown here is derived from an EMBL/GenBank/DDBJ whole genome shotgun (WGS) entry which is preliminary data.</text>
</comment>
<organism evidence="1 2">
    <name type="scientific">Ilyomonas limi</name>
    <dbReference type="NCBI Taxonomy" id="2575867"/>
    <lineage>
        <taxon>Bacteria</taxon>
        <taxon>Pseudomonadati</taxon>
        <taxon>Bacteroidota</taxon>
        <taxon>Chitinophagia</taxon>
        <taxon>Chitinophagales</taxon>
        <taxon>Chitinophagaceae</taxon>
        <taxon>Ilyomonas</taxon>
    </lineage>
</organism>